<evidence type="ECO:0000313" key="5">
    <source>
        <dbReference type="Proteomes" id="UP001064782"/>
    </source>
</evidence>
<protein>
    <recommendedName>
        <fullName evidence="2">HNH nuclease domain-containing protein</fullName>
    </recommendedName>
</protein>
<proteinExistence type="predicted"/>
<evidence type="ECO:0000259" key="2">
    <source>
        <dbReference type="SMART" id="SM00507"/>
    </source>
</evidence>
<feature type="region of interest" description="Disordered" evidence="1">
    <location>
        <begin position="470"/>
        <end position="503"/>
    </location>
</feature>
<dbReference type="Gene3D" id="1.10.30.50">
    <property type="match status" value="1"/>
</dbReference>
<dbReference type="Proteomes" id="UP001064782">
    <property type="component" value="Unassembled WGS sequence"/>
</dbReference>
<evidence type="ECO:0000256" key="1">
    <source>
        <dbReference type="SAM" id="MobiDB-lite"/>
    </source>
</evidence>
<gene>
    <name evidence="4" type="ORF">Mkiyose1413_02360</name>
    <name evidence="3" type="ORF">SRL2020028_08460</name>
</gene>
<dbReference type="InterPro" id="IPR003870">
    <property type="entry name" value="DUF222"/>
</dbReference>
<name>A0A9P3UVM1_9MYCO</name>
<dbReference type="AlphaFoldDB" id="A0A9P3UVM1"/>
<comment type="caution">
    <text evidence="4">The sequence shown here is derived from an EMBL/GenBank/DDBJ whole genome shotgun (WGS) entry which is preliminary data.</text>
</comment>
<dbReference type="InterPro" id="IPR003615">
    <property type="entry name" value="HNH_nuc"/>
</dbReference>
<dbReference type="EMBL" id="BRZI01000001">
    <property type="protein sequence ID" value="GLD28353.1"/>
    <property type="molecule type" value="Genomic_DNA"/>
</dbReference>
<dbReference type="Proteomes" id="UP001165663">
    <property type="component" value="Unassembled WGS sequence"/>
</dbReference>
<reference evidence="4" key="1">
    <citation type="submission" date="2022-08" db="EMBL/GenBank/DDBJ databases">
        <title>Mycobacterium kiyosense sp. nov., scotochromogenic slow-glowing species isolated from respiratory specimens.</title>
        <authorList>
            <person name="Fukano H."/>
            <person name="Kazumi Y."/>
            <person name="Sakagami N."/>
            <person name="Ato M."/>
            <person name="Mitarai S."/>
            <person name="Hoshino Y."/>
        </authorList>
    </citation>
    <scope>NUCLEOTIDE SEQUENCE</scope>
    <source>
        <strain evidence="4">1413</strain>
        <strain evidence="3">SRL2020-028</strain>
    </source>
</reference>
<dbReference type="EMBL" id="BRXE01000004">
    <property type="protein sequence ID" value="GLB81590.1"/>
    <property type="molecule type" value="Genomic_DNA"/>
</dbReference>
<evidence type="ECO:0000313" key="4">
    <source>
        <dbReference type="EMBL" id="GLD28353.1"/>
    </source>
</evidence>
<sequence>MLGDPGSQLQESFEVFYERSAQRPVTPESAAFLQRIRDVTRLENQAAAAQLTAIGELFAYRLGQCTGNELWAIDTMEAVAAEVAAALRIGQTRAVGKVRYARAMRERLPQTAQVFSAGDIDAAAFGIIVFRTDAIEDPEVLARVDALIAANVTRWPSLSKYRLAAQVDKIVVGADVDALRRRQQRHRGREILISEDGDGIALIEGSLATPDALALDQRLTAMAATVCPNDPRTRDERRADALGALAAGADRLGCRCGRPDCAAGQRKPAAPVVIHVIAEQATLDGTGATPASVIGAEGLITPELLAELAVTARQLPLVHPGFRAPEPGYRPSKELADFVRARDLTCRWPGCDVPATRCDIDHSIPHADGGPTHAANLHCKCRTHHLVKTFWGWREQQLADGTIIFTSPGGDTHVTTPGSALLFPGLCTATGGMPSPEATTPPVDYCGERTAMMPTRRRTRAQDRAQRIATERAHNRQIRESRYTDCCSADVPRGAEPEEPPPF</sequence>
<dbReference type="CDD" id="cd00085">
    <property type="entry name" value="HNHc"/>
    <property type="match status" value="1"/>
</dbReference>
<dbReference type="SMART" id="SM00507">
    <property type="entry name" value="HNHc"/>
    <property type="match status" value="1"/>
</dbReference>
<accession>A0A9P3UVM1</accession>
<keyword evidence="5" id="KW-1185">Reference proteome</keyword>
<feature type="domain" description="HNH nuclease" evidence="2">
    <location>
        <begin position="334"/>
        <end position="386"/>
    </location>
</feature>
<feature type="compositionally biased region" description="Basic and acidic residues" evidence="1">
    <location>
        <begin position="470"/>
        <end position="483"/>
    </location>
</feature>
<dbReference type="Pfam" id="PF02720">
    <property type="entry name" value="DUF222"/>
    <property type="match status" value="1"/>
</dbReference>
<evidence type="ECO:0000313" key="3">
    <source>
        <dbReference type="EMBL" id="GLB81590.1"/>
    </source>
</evidence>
<organism evidence="4 5">
    <name type="scientific">Mycobacterium kiyosense</name>
    <dbReference type="NCBI Taxonomy" id="2871094"/>
    <lineage>
        <taxon>Bacteria</taxon>
        <taxon>Bacillati</taxon>
        <taxon>Actinomycetota</taxon>
        <taxon>Actinomycetes</taxon>
        <taxon>Mycobacteriales</taxon>
        <taxon>Mycobacteriaceae</taxon>
        <taxon>Mycobacterium</taxon>
    </lineage>
</organism>